<name>A0A1Y3AQ73_EURMA</name>
<reference evidence="1 2" key="1">
    <citation type="submission" date="2017-03" db="EMBL/GenBank/DDBJ databases">
        <title>Genome Survey of Euroglyphus maynei.</title>
        <authorList>
            <person name="Arlian L.G."/>
            <person name="Morgan M.S."/>
            <person name="Rider S.D."/>
        </authorList>
    </citation>
    <scope>NUCLEOTIDE SEQUENCE [LARGE SCALE GENOMIC DNA]</scope>
    <source>
        <strain evidence="1">Arlian Lab</strain>
        <tissue evidence="1">Whole body</tissue>
    </source>
</reference>
<evidence type="ECO:0000313" key="1">
    <source>
        <dbReference type="EMBL" id="OTF69974.1"/>
    </source>
</evidence>
<dbReference type="Gene3D" id="2.70.98.30">
    <property type="entry name" value="Golgi alpha-mannosidase II, domain 4"/>
    <property type="match status" value="1"/>
</dbReference>
<proteinExistence type="predicted"/>
<dbReference type="InterPro" id="IPR011013">
    <property type="entry name" value="Gal_mutarotase_sf_dom"/>
</dbReference>
<dbReference type="SUPFAM" id="SSF74650">
    <property type="entry name" value="Galactose mutarotase-like"/>
    <property type="match status" value="1"/>
</dbReference>
<comment type="caution">
    <text evidence="1">The sequence shown here is derived from an EMBL/GenBank/DDBJ whole genome shotgun (WGS) entry which is preliminary data.</text>
</comment>
<organism evidence="1 2">
    <name type="scientific">Euroglyphus maynei</name>
    <name type="common">Mayne's house dust mite</name>
    <dbReference type="NCBI Taxonomy" id="6958"/>
    <lineage>
        <taxon>Eukaryota</taxon>
        <taxon>Metazoa</taxon>
        <taxon>Ecdysozoa</taxon>
        <taxon>Arthropoda</taxon>
        <taxon>Chelicerata</taxon>
        <taxon>Arachnida</taxon>
        <taxon>Acari</taxon>
        <taxon>Acariformes</taxon>
        <taxon>Sarcoptiformes</taxon>
        <taxon>Astigmata</taxon>
        <taxon>Psoroptidia</taxon>
        <taxon>Analgoidea</taxon>
        <taxon>Pyroglyphidae</taxon>
        <taxon>Pyroglyphinae</taxon>
        <taxon>Euroglyphus</taxon>
    </lineage>
</organism>
<dbReference type="GO" id="GO:0003824">
    <property type="term" value="F:catalytic activity"/>
    <property type="evidence" value="ECO:0007669"/>
    <property type="project" value="InterPro"/>
</dbReference>
<sequence>MDLYFDQNGQPIKIVDNKFRYYEGAAGDNQLKTNRSSGAYIFRPNEQRTYPYGHVVESILYVDDDYHLYIKNLIQILDRLYD</sequence>
<dbReference type="OrthoDB" id="2016903at2759"/>
<dbReference type="Proteomes" id="UP000194236">
    <property type="component" value="Unassembled WGS sequence"/>
</dbReference>
<dbReference type="AlphaFoldDB" id="A0A1Y3AQ73"/>
<evidence type="ECO:0000313" key="2">
    <source>
        <dbReference type="Proteomes" id="UP000194236"/>
    </source>
</evidence>
<protein>
    <submittedName>
        <fullName evidence="1">Uncharacterized protein</fullName>
    </submittedName>
</protein>
<dbReference type="GO" id="GO:0005975">
    <property type="term" value="P:carbohydrate metabolic process"/>
    <property type="evidence" value="ECO:0007669"/>
    <property type="project" value="InterPro"/>
</dbReference>
<dbReference type="EMBL" id="MUJZ01067934">
    <property type="protein sequence ID" value="OTF69974.1"/>
    <property type="molecule type" value="Genomic_DNA"/>
</dbReference>
<gene>
    <name evidence="1" type="ORF">BLA29_013369</name>
</gene>
<accession>A0A1Y3AQ73</accession>
<keyword evidence="2" id="KW-1185">Reference proteome</keyword>
<dbReference type="GO" id="GO:0030246">
    <property type="term" value="F:carbohydrate binding"/>
    <property type="evidence" value="ECO:0007669"/>
    <property type="project" value="InterPro"/>
</dbReference>